<evidence type="ECO:0000256" key="1">
    <source>
        <dbReference type="ARBA" id="ARBA00008468"/>
    </source>
</evidence>
<name>A0A9P8NZN0_9ASCO</name>
<evidence type="ECO:0000313" key="2">
    <source>
        <dbReference type="EMBL" id="KAH3662452.1"/>
    </source>
</evidence>
<dbReference type="OrthoDB" id="244061at2759"/>
<reference evidence="2" key="2">
    <citation type="submission" date="2021-01" db="EMBL/GenBank/DDBJ databases">
        <authorList>
            <person name="Schikora-Tamarit M.A."/>
        </authorList>
    </citation>
    <scope>NUCLEOTIDE SEQUENCE</scope>
    <source>
        <strain evidence="2">CBS6075</strain>
    </source>
</reference>
<dbReference type="EMBL" id="JAEUBE010000378">
    <property type="protein sequence ID" value="KAH3662452.1"/>
    <property type="molecule type" value="Genomic_DNA"/>
</dbReference>
<accession>A0A9P8NZN0</accession>
<dbReference type="Pfam" id="PF10046">
    <property type="entry name" value="BLOC1_2"/>
    <property type="match status" value="1"/>
</dbReference>
<protein>
    <recommendedName>
        <fullName evidence="4">Biogenesis of lysosome-related organelles complex 1 subunit 2</fullName>
    </recommendedName>
</protein>
<comment type="caution">
    <text evidence="2">The sequence shown here is derived from an EMBL/GenBank/DDBJ whole genome shotgun (WGS) entry which is preliminary data.</text>
</comment>
<sequence length="112" mass="12933">MSSSNDSRTLIRTSYECLRRILEIDTQSTLAQLNLMESLNNSAILKYKEIETYLDGLETDTAHISALDRELHRSKPQLDTLEARVQKLAVLVDQIDEWSAELEVKSRHYHKS</sequence>
<evidence type="ECO:0000313" key="3">
    <source>
        <dbReference type="Proteomes" id="UP000769157"/>
    </source>
</evidence>
<proteinExistence type="inferred from homology"/>
<dbReference type="RefSeq" id="XP_046059541.1">
    <property type="nucleotide sequence ID" value="XM_046206914.1"/>
</dbReference>
<organism evidence="2 3">
    <name type="scientific">Ogataea philodendri</name>
    <dbReference type="NCBI Taxonomy" id="1378263"/>
    <lineage>
        <taxon>Eukaryota</taxon>
        <taxon>Fungi</taxon>
        <taxon>Dikarya</taxon>
        <taxon>Ascomycota</taxon>
        <taxon>Saccharomycotina</taxon>
        <taxon>Pichiomycetes</taxon>
        <taxon>Pichiales</taxon>
        <taxon>Pichiaceae</taxon>
        <taxon>Ogataea</taxon>
    </lineage>
</organism>
<gene>
    <name evidence="2" type="ORF">OGAPHI_005704</name>
</gene>
<keyword evidence="3" id="KW-1185">Reference proteome</keyword>
<dbReference type="InterPro" id="IPR019269">
    <property type="entry name" value="BLOC1_su2"/>
</dbReference>
<reference evidence="2" key="1">
    <citation type="journal article" date="2021" name="Open Biol.">
        <title>Shared evolutionary footprints suggest mitochondrial oxidative damage underlies multiple complex I losses in fungi.</title>
        <authorList>
            <person name="Schikora-Tamarit M.A."/>
            <person name="Marcet-Houben M."/>
            <person name="Nosek J."/>
            <person name="Gabaldon T."/>
        </authorList>
    </citation>
    <scope>NUCLEOTIDE SEQUENCE</scope>
    <source>
        <strain evidence="2">CBS6075</strain>
    </source>
</reference>
<dbReference type="AlphaFoldDB" id="A0A9P8NZN0"/>
<comment type="similarity">
    <text evidence="1">Belongs to the BLOC1S2 family.</text>
</comment>
<evidence type="ECO:0008006" key="4">
    <source>
        <dbReference type="Google" id="ProtNLM"/>
    </source>
</evidence>
<dbReference type="GeneID" id="70237668"/>
<dbReference type="Proteomes" id="UP000769157">
    <property type="component" value="Unassembled WGS sequence"/>
</dbReference>